<keyword evidence="1" id="KW-0812">Transmembrane</keyword>
<feature type="transmembrane region" description="Helical" evidence="1">
    <location>
        <begin position="6"/>
        <end position="26"/>
    </location>
</feature>
<proteinExistence type="predicted"/>
<evidence type="ECO:0000256" key="1">
    <source>
        <dbReference type="SAM" id="Phobius"/>
    </source>
</evidence>
<organism evidence="2 3">
    <name type="scientific">Ruminococcus flavefaciens</name>
    <dbReference type="NCBI Taxonomy" id="1265"/>
    <lineage>
        <taxon>Bacteria</taxon>
        <taxon>Bacillati</taxon>
        <taxon>Bacillota</taxon>
        <taxon>Clostridia</taxon>
        <taxon>Eubacteriales</taxon>
        <taxon>Oscillospiraceae</taxon>
        <taxon>Ruminococcus</taxon>
    </lineage>
</organism>
<gene>
    <name evidence="2" type="ORF">SAMN02910265_02121</name>
</gene>
<sequence>MNIMSLAKGAAAGAIVGFACYAFSNARPMKKMSIKRDAGKTLKAAGNLLEDIKSVIM</sequence>
<protein>
    <recommendedName>
        <fullName evidence="4">YtxH-like protein</fullName>
    </recommendedName>
</protein>
<dbReference type="Proteomes" id="UP000183190">
    <property type="component" value="Unassembled WGS sequence"/>
</dbReference>
<dbReference type="RefSeq" id="WP_175460928.1">
    <property type="nucleotide sequence ID" value="NZ_FNWV01000007.1"/>
</dbReference>
<accession>A0A1H6K0E2</accession>
<evidence type="ECO:0008006" key="4">
    <source>
        <dbReference type="Google" id="ProtNLM"/>
    </source>
</evidence>
<evidence type="ECO:0000313" key="2">
    <source>
        <dbReference type="EMBL" id="SEH68609.1"/>
    </source>
</evidence>
<name>A0A1H6K0E2_RUMFL</name>
<keyword evidence="1" id="KW-0472">Membrane</keyword>
<keyword evidence="1" id="KW-1133">Transmembrane helix</keyword>
<dbReference type="EMBL" id="FNWV01000007">
    <property type="protein sequence ID" value="SEH68609.1"/>
    <property type="molecule type" value="Genomic_DNA"/>
</dbReference>
<evidence type="ECO:0000313" key="3">
    <source>
        <dbReference type="Proteomes" id="UP000183190"/>
    </source>
</evidence>
<dbReference type="AlphaFoldDB" id="A0A1H6K0E2"/>
<reference evidence="2 3" key="1">
    <citation type="submission" date="2016-10" db="EMBL/GenBank/DDBJ databases">
        <authorList>
            <person name="de Groot N.N."/>
        </authorList>
    </citation>
    <scope>NUCLEOTIDE SEQUENCE [LARGE SCALE GENOMIC DNA]</scope>
    <source>
        <strain evidence="2 3">YAD2003</strain>
    </source>
</reference>